<keyword evidence="1" id="KW-0812">Transmembrane</keyword>
<gene>
    <name evidence="2" type="ORF">MNBD_GAMMA09-159</name>
</gene>
<feature type="transmembrane region" description="Helical" evidence="1">
    <location>
        <begin position="6"/>
        <end position="24"/>
    </location>
</feature>
<evidence type="ECO:0008006" key="3">
    <source>
        <dbReference type="Google" id="ProtNLM"/>
    </source>
</evidence>
<evidence type="ECO:0000313" key="2">
    <source>
        <dbReference type="EMBL" id="VAW67506.1"/>
    </source>
</evidence>
<feature type="transmembrane region" description="Helical" evidence="1">
    <location>
        <begin position="44"/>
        <end position="63"/>
    </location>
</feature>
<protein>
    <recommendedName>
        <fullName evidence="3">Outer membrane protein beta-barrel domain-containing protein</fullName>
    </recommendedName>
</protein>
<dbReference type="SUPFAM" id="SSF56925">
    <property type="entry name" value="OMPA-like"/>
    <property type="match status" value="1"/>
</dbReference>
<name>A0A3B0YGM2_9ZZZZ</name>
<organism evidence="2">
    <name type="scientific">hydrothermal vent metagenome</name>
    <dbReference type="NCBI Taxonomy" id="652676"/>
    <lineage>
        <taxon>unclassified sequences</taxon>
        <taxon>metagenomes</taxon>
        <taxon>ecological metagenomes</taxon>
    </lineage>
</organism>
<dbReference type="AlphaFoldDB" id="A0A3B0YGM2"/>
<sequence length="211" mass="23292">MAGHTLFYILAYGIIYTHLIDWFIKMCNLMVDGLEAPGSSNRLFLSKPVINLLVLISILIVSITPADAGPFDKKSVTGTLVIGNARFLNDDYFVLGLGAGYFVADGVQLGLDVNVWTGGDLSIYEVTPKLNYIYDNSSRVKPYVGVFYNRTFIESFDDSNSLGYRAGVYTPAGNRAYIGIGVVYTELQSCSETVFNDCSSTYTEFSFIFTM</sequence>
<keyword evidence="1" id="KW-0472">Membrane</keyword>
<dbReference type="InterPro" id="IPR011250">
    <property type="entry name" value="OMP/PagP_B-barrel"/>
</dbReference>
<accession>A0A3B0YGM2</accession>
<evidence type="ECO:0000256" key="1">
    <source>
        <dbReference type="SAM" id="Phobius"/>
    </source>
</evidence>
<dbReference type="EMBL" id="UOFI01000100">
    <property type="protein sequence ID" value="VAW67506.1"/>
    <property type="molecule type" value="Genomic_DNA"/>
</dbReference>
<keyword evidence="1" id="KW-1133">Transmembrane helix</keyword>
<proteinExistence type="predicted"/>
<reference evidence="2" key="1">
    <citation type="submission" date="2018-06" db="EMBL/GenBank/DDBJ databases">
        <authorList>
            <person name="Zhirakovskaya E."/>
        </authorList>
    </citation>
    <scope>NUCLEOTIDE SEQUENCE</scope>
</reference>